<name>W3XEE0_PESFW</name>
<protein>
    <submittedName>
        <fullName evidence="2">Uncharacterized protein</fullName>
    </submittedName>
</protein>
<dbReference type="Proteomes" id="UP000030651">
    <property type="component" value="Unassembled WGS sequence"/>
</dbReference>
<keyword evidence="1" id="KW-0472">Membrane</keyword>
<accession>W3XEE0</accession>
<dbReference type="AlphaFoldDB" id="W3XEE0"/>
<reference evidence="3" key="1">
    <citation type="journal article" date="2015" name="BMC Genomics">
        <title>Genomic and transcriptomic analysis of the endophytic fungus Pestalotiopsis fici reveals its lifestyle and high potential for synthesis of natural products.</title>
        <authorList>
            <person name="Wang X."/>
            <person name="Zhang X."/>
            <person name="Liu L."/>
            <person name="Xiang M."/>
            <person name="Wang W."/>
            <person name="Sun X."/>
            <person name="Che Y."/>
            <person name="Guo L."/>
            <person name="Liu G."/>
            <person name="Guo L."/>
            <person name="Wang C."/>
            <person name="Yin W.B."/>
            <person name="Stadler M."/>
            <person name="Zhang X."/>
            <person name="Liu X."/>
        </authorList>
    </citation>
    <scope>NUCLEOTIDE SEQUENCE [LARGE SCALE GENOMIC DNA]</scope>
    <source>
        <strain evidence="3">W106-1 / CGMCC3.15140</strain>
    </source>
</reference>
<proteinExistence type="predicted"/>
<evidence type="ECO:0000256" key="1">
    <source>
        <dbReference type="SAM" id="Phobius"/>
    </source>
</evidence>
<sequence>MEAWQSVLVSLVIVCTILAGGYVAYEQGMFDPLIEKIGVMMFKAKAEAEKEKYQAQGLKAGEDFVDGKQPQAPFTFHFPVISKENFPMQEPSKVLYSLNEIKRIAS</sequence>
<organism evidence="2 3">
    <name type="scientific">Pestalotiopsis fici (strain W106-1 / CGMCC3.15140)</name>
    <dbReference type="NCBI Taxonomy" id="1229662"/>
    <lineage>
        <taxon>Eukaryota</taxon>
        <taxon>Fungi</taxon>
        <taxon>Dikarya</taxon>
        <taxon>Ascomycota</taxon>
        <taxon>Pezizomycotina</taxon>
        <taxon>Sordariomycetes</taxon>
        <taxon>Xylariomycetidae</taxon>
        <taxon>Amphisphaeriales</taxon>
        <taxon>Sporocadaceae</taxon>
        <taxon>Pestalotiopsis</taxon>
    </lineage>
</organism>
<keyword evidence="1" id="KW-0812">Transmembrane</keyword>
<dbReference type="GeneID" id="19270646"/>
<dbReference type="InParanoid" id="W3XEE0"/>
<dbReference type="RefSeq" id="XP_007832405.1">
    <property type="nucleotide sequence ID" value="XM_007834214.1"/>
</dbReference>
<gene>
    <name evidence="2" type="ORF">PFICI_05633</name>
</gene>
<evidence type="ECO:0000313" key="3">
    <source>
        <dbReference type="Proteomes" id="UP000030651"/>
    </source>
</evidence>
<keyword evidence="3" id="KW-1185">Reference proteome</keyword>
<keyword evidence="1" id="KW-1133">Transmembrane helix</keyword>
<dbReference type="EMBL" id="KI912111">
    <property type="protein sequence ID" value="ETS83757.1"/>
    <property type="molecule type" value="Genomic_DNA"/>
</dbReference>
<feature type="transmembrane region" description="Helical" evidence="1">
    <location>
        <begin position="6"/>
        <end position="25"/>
    </location>
</feature>
<dbReference type="KEGG" id="pfy:PFICI_05633"/>
<evidence type="ECO:0000313" key="2">
    <source>
        <dbReference type="EMBL" id="ETS83757.1"/>
    </source>
</evidence>
<dbReference type="eggNOG" id="ENOG502SX2P">
    <property type="taxonomic scope" value="Eukaryota"/>
</dbReference>
<dbReference type="OrthoDB" id="5232608at2759"/>
<dbReference type="HOGENOM" id="CLU_2224135_0_0_1"/>